<dbReference type="PRINTS" id="PR00773">
    <property type="entry name" value="GRPEPROTEIN"/>
</dbReference>
<comment type="subcellular location">
    <subcellularLocation>
        <location evidence="1 4">Mitochondrion matrix</location>
    </subcellularLocation>
</comment>
<dbReference type="GO" id="GO:0000774">
    <property type="term" value="F:adenyl-nucleotide exchange factor activity"/>
    <property type="evidence" value="ECO:0007669"/>
    <property type="project" value="InterPro"/>
</dbReference>
<accession>A0A9C7Q2K6</accession>
<dbReference type="Gene3D" id="2.30.22.10">
    <property type="entry name" value="Head domain of nucleotide exchange factor GrpE"/>
    <property type="match status" value="1"/>
</dbReference>
<dbReference type="PANTHER" id="PTHR21237:SF23">
    <property type="entry name" value="GRPE PROTEIN HOMOLOG, MITOCHONDRIAL"/>
    <property type="match status" value="1"/>
</dbReference>
<dbReference type="OrthoDB" id="201635at2759"/>
<keyword evidence="3 4" id="KW-0143">Chaperone</keyword>
<evidence type="ECO:0000256" key="5">
    <source>
        <dbReference type="RuleBase" id="RU004478"/>
    </source>
</evidence>
<dbReference type="InterPro" id="IPR000740">
    <property type="entry name" value="GrpE"/>
</dbReference>
<dbReference type="SUPFAM" id="SSF51064">
    <property type="entry name" value="Head domain of nucleotide exchange factor GrpE"/>
    <property type="match status" value="1"/>
</dbReference>
<dbReference type="PROSITE" id="PS01071">
    <property type="entry name" value="GRPE"/>
    <property type="match status" value="1"/>
</dbReference>
<evidence type="ECO:0000256" key="2">
    <source>
        <dbReference type="ARBA" id="ARBA00009054"/>
    </source>
</evidence>
<evidence type="ECO:0000313" key="8">
    <source>
        <dbReference type="Proteomes" id="UP001061958"/>
    </source>
</evidence>
<dbReference type="AlphaFoldDB" id="A0A9C7Q2K6"/>
<dbReference type="GO" id="GO:0051087">
    <property type="term" value="F:protein-folding chaperone binding"/>
    <property type="evidence" value="ECO:0007669"/>
    <property type="project" value="InterPro"/>
</dbReference>
<dbReference type="PANTHER" id="PTHR21237">
    <property type="entry name" value="GRPE PROTEIN"/>
    <property type="match status" value="1"/>
</dbReference>
<reference evidence="7" key="1">
    <citation type="journal article" date="2022" name="Proc. Natl. Acad. Sci. U.S.A.">
        <title>Life cycle and functional genomics of the unicellular red alga Galdieria for elucidating algal and plant evolution and industrial use.</title>
        <authorList>
            <person name="Hirooka S."/>
            <person name="Itabashi T."/>
            <person name="Ichinose T.M."/>
            <person name="Onuma R."/>
            <person name="Fujiwara T."/>
            <person name="Yamashita S."/>
            <person name="Jong L.W."/>
            <person name="Tomita R."/>
            <person name="Iwane A.H."/>
            <person name="Miyagishima S.Y."/>
        </authorList>
    </citation>
    <scope>NUCLEOTIDE SEQUENCE</scope>
    <source>
        <strain evidence="7">NBRC 102759</strain>
    </source>
</reference>
<comment type="similarity">
    <text evidence="2 5">Belongs to the GrpE family.</text>
</comment>
<dbReference type="FunFam" id="2.30.22.10:FF:000002">
    <property type="entry name" value="GrpE protein homolog"/>
    <property type="match status" value="1"/>
</dbReference>
<organism evidence="7 8">
    <name type="scientific">Galdieria partita</name>
    <dbReference type="NCBI Taxonomy" id="83374"/>
    <lineage>
        <taxon>Eukaryota</taxon>
        <taxon>Rhodophyta</taxon>
        <taxon>Bangiophyceae</taxon>
        <taxon>Galdieriales</taxon>
        <taxon>Galdieriaceae</taxon>
        <taxon>Galdieria</taxon>
    </lineage>
</organism>
<dbReference type="Pfam" id="PF01025">
    <property type="entry name" value="GrpE"/>
    <property type="match status" value="1"/>
</dbReference>
<dbReference type="CDD" id="cd00446">
    <property type="entry name" value="GrpE"/>
    <property type="match status" value="1"/>
</dbReference>
<dbReference type="Proteomes" id="UP001061958">
    <property type="component" value="Unassembled WGS sequence"/>
</dbReference>
<dbReference type="GO" id="GO:0042803">
    <property type="term" value="F:protein homodimerization activity"/>
    <property type="evidence" value="ECO:0007669"/>
    <property type="project" value="InterPro"/>
</dbReference>
<feature type="region of interest" description="Disordered" evidence="6">
    <location>
        <begin position="45"/>
        <end position="89"/>
    </location>
</feature>
<evidence type="ECO:0000256" key="1">
    <source>
        <dbReference type="ARBA" id="ARBA00004305"/>
    </source>
</evidence>
<comment type="caution">
    <text evidence="7">The sequence shown here is derived from an EMBL/GenBank/DDBJ whole genome shotgun (WGS) entry which is preliminary data.</text>
</comment>
<dbReference type="GO" id="GO:0051082">
    <property type="term" value="F:unfolded protein binding"/>
    <property type="evidence" value="ECO:0007669"/>
    <property type="project" value="TreeGrafter"/>
</dbReference>
<gene>
    <name evidence="7" type="ORF">GpartN1_g7119.t1</name>
</gene>
<evidence type="ECO:0000256" key="3">
    <source>
        <dbReference type="ARBA" id="ARBA00023186"/>
    </source>
</evidence>
<dbReference type="GO" id="GO:0006457">
    <property type="term" value="P:protein folding"/>
    <property type="evidence" value="ECO:0007669"/>
    <property type="project" value="InterPro"/>
</dbReference>
<evidence type="ECO:0000256" key="4">
    <source>
        <dbReference type="RuleBase" id="RU000640"/>
    </source>
</evidence>
<dbReference type="GO" id="GO:0001405">
    <property type="term" value="C:PAM complex, Tim23 associated import motor"/>
    <property type="evidence" value="ECO:0007669"/>
    <property type="project" value="TreeGrafter"/>
</dbReference>
<evidence type="ECO:0000313" key="7">
    <source>
        <dbReference type="EMBL" id="GJQ15328.1"/>
    </source>
</evidence>
<dbReference type="GO" id="GO:0030150">
    <property type="term" value="P:protein import into mitochondrial matrix"/>
    <property type="evidence" value="ECO:0007669"/>
    <property type="project" value="TreeGrafter"/>
</dbReference>
<comment type="function">
    <text evidence="4">Essential component of the PAM complex, a complex required for the translocation of transit peptide-containing proteins from the inner membrane into the mitochondrial matrix in an ATP-dependent manner.</text>
</comment>
<feature type="compositionally biased region" description="Polar residues" evidence="6">
    <location>
        <begin position="62"/>
        <end position="73"/>
    </location>
</feature>
<dbReference type="Gene3D" id="3.90.20.20">
    <property type="match status" value="1"/>
</dbReference>
<protein>
    <recommendedName>
        <fullName evidence="4">GrpE protein homolog</fullName>
    </recommendedName>
</protein>
<keyword evidence="4" id="KW-0496">Mitochondrion</keyword>
<dbReference type="InterPro" id="IPR013805">
    <property type="entry name" value="GrpE_CC"/>
</dbReference>
<proteinExistence type="inferred from homology"/>
<dbReference type="InterPro" id="IPR009012">
    <property type="entry name" value="GrpE_head"/>
</dbReference>
<dbReference type="SUPFAM" id="SSF58014">
    <property type="entry name" value="Coiled-coil domain of nucleotide exchange factor GrpE"/>
    <property type="match status" value="1"/>
</dbReference>
<dbReference type="EMBL" id="BQMJ01000067">
    <property type="protein sequence ID" value="GJQ15328.1"/>
    <property type="molecule type" value="Genomic_DNA"/>
</dbReference>
<reference evidence="7" key="2">
    <citation type="submission" date="2022-01" db="EMBL/GenBank/DDBJ databases">
        <authorList>
            <person name="Hirooka S."/>
            <person name="Miyagishima S.Y."/>
        </authorList>
    </citation>
    <scope>NUCLEOTIDE SEQUENCE</scope>
    <source>
        <strain evidence="7">NBRC 102759</strain>
    </source>
</reference>
<name>A0A9C7Q2K6_9RHOD</name>
<dbReference type="HAMAP" id="MF_01151">
    <property type="entry name" value="GrpE"/>
    <property type="match status" value="1"/>
</dbReference>
<evidence type="ECO:0000256" key="6">
    <source>
        <dbReference type="SAM" id="MobiDB-lite"/>
    </source>
</evidence>
<sequence>MIPQKTFAFVKNSYLGYFWGLSDNLMRKTLSTSLEKLQQPLITSAYSTTTHHHTQTKDTDGNKSQPTNSTQTEQENKESAPKESTTFDEQYKQNNDAKDMGLDPEEWVQKFQEQEQQIAKLKDLSMRAYAEMENVRKIAQRDVDNARKYSIGAFAKDLLDVADNLERALQNIPTEKLDPEKGDAVVISLYEGVKATNDVLQKVFRRYGIERYNPMGEKFDPNLHQAMFEIPDKSNSGVVLAVAKTGYKIQDRILRPAEVGVSKVTSQQEE</sequence>
<keyword evidence="8" id="KW-1185">Reference proteome</keyword>